<dbReference type="Pfam" id="PF00072">
    <property type="entry name" value="Response_reg"/>
    <property type="match status" value="1"/>
</dbReference>
<name>A0A1J5S1Q2_9ZZZZ</name>
<evidence type="ECO:0000259" key="1">
    <source>
        <dbReference type="PROSITE" id="PS50110"/>
    </source>
</evidence>
<gene>
    <name evidence="2" type="ORF">GALL_155020</name>
</gene>
<dbReference type="InterPro" id="IPR001789">
    <property type="entry name" value="Sig_transdc_resp-reg_receiver"/>
</dbReference>
<dbReference type="GO" id="GO:0000160">
    <property type="term" value="P:phosphorelay signal transduction system"/>
    <property type="evidence" value="ECO:0007669"/>
    <property type="project" value="InterPro"/>
</dbReference>
<dbReference type="PROSITE" id="PS50110">
    <property type="entry name" value="RESPONSE_REGULATORY"/>
    <property type="match status" value="1"/>
</dbReference>
<dbReference type="AlphaFoldDB" id="A0A1J5S1Q2"/>
<accession>A0A1J5S1Q2</accession>
<dbReference type="SUPFAM" id="SSF52172">
    <property type="entry name" value="CheY-like"/>
    <property type="match status" value="1"/>
</dbReference>
<reference evidence="2" key="1">
    <citation type="submission" date="2016-10" db="EMBL/GenBank/DDBJ databases">
        <title>Sequence of Gallionella enrichment culture.</title>
        <authorList>
            <person name="Poehlein A."/>
            <person name="Muehling M."/>
            <person name="Daniel R."/>
        </authorList>
    </citation>
    <scope>NUCLEOTIDE SEQUENCE</scope>
</reference>
<dbReference type="GO" id="GO:0003677">
    <property type="term" value="F:DNA binding"/>
    <property type="evidence" value="ECO:0007669"/>
    <property type="project" value="UniProtKB-KW"/>
</dbReference>
<evidence type="ECO:0000313" key="2">
    <source>
        <dbReference type="EMBL" id="OIR02345.1"/>
    </source>
</evidence>
<keyword evidence="2" id="KW-0238">DNA-binding</keyword>
<dbReference type="EMBL" id="MLJW01000075">
    <property type="protein sequence ID" value="OIR02345.1"/>
    <property type="molecule type" value="Genomic_DNA"/>
</dbReference>
<dbReference type="CDD" id="cd00156">
    <property type="entry name" value="REC"/>
    <property type="match status" value="1"/>
</dbReference>
<dbReference type="Gene3D" id="3.40.50.2300">
    <property type="match status" value="1"/>
</dbReference>
<feature type="domain" description="Response regulatory" evidence="1">
    <location>
        <begin position="10"/>
        <end position="129"/>
    </location>
</feature>
<dbReference type="InterPro" id="IPR011006">
    <property type="entry name" value="CheY-like_superfamily"/>
</dbReference>
<dbReference type="SMART" id="SM00448">
    <property type="entry name" value="REC"/>
    <property type="match status" value="1"/>
</dbReference>
<sequence>MADLRLDSVNLALGEPNPYLRQGLRQAFNARGLGGVIDCHSMEKVEEALTAGTLDVLVCDVELKGGDFCDAIHRMRHHKLGGNPFVLVIGTLGSPDPALVRRVIDCGVDDLLLKPVSIEAVMERIRGFVRARKPFVVTHDYIGPDRRKAPRPGEGHPTDLIEVPNTLRGKVVEGKSGEELQKMVLKSAVGLNQHKMQRHAVQIGFLVRRILANVGQVEMGDIYNDDCRRLVEVTKDLSLRLRGTDYAHVAELASSLGGLAQRFCQPDFKPGDVDQELLNKLSMAVRRAFGADQDAAAVARQISDTVSRFAQDKTDSKD</sequence>
<protein>
    <submittedName>
        <fullName evidence="2">DNA-binding transcriptional regulator BasR</fullName>
    </submittedName>
</protein>
<proteinExistence type="predicted"/>
<comment type="caution">
    <text evidence="2">The sequence shown here is derived from an EMBL/GenBank/DDBJ whole genome shotgun (WGS) entry which is preliminary data.</text>
</comment>
<organism evidence="2">
    <name type="scientific">mine drainage metagenome</name>
    <dbReference type="NCBI Taxonomy" id="410659"/>
    <lineage>
        <taxon>unclassified sequences</taxon>
        <taxon>metagenomes</taxon>
        <taxon>ecological metagenomes</taxon>
    </lineage>
</organism>